<evidence type="ECO:0000313" key="1">
    <source>
        <dbReference type="EMBL" id="KIK41129.1"/>
    </source>
</evidence>
<name>A0A0D0ASY9_9AGAM</name>
<proteinExistence type="predicted"/>
<evidence type="ECO:0000313" key="2">
    <source>
        <dbReference type="Proteomes" id="UP000054485"/>
    </source>
</evidence>
<dbReference type="AlphaFoldDB" id="A0A0D0ASY9"/>
<organism evidence="1 2">
    <name type="scientific">Suillus luteus UH-Slu-Lm8-n1</name>
    <dbReference type="NCBI Taxonomy" id="930992"/>
    <lineage>
        <taxon>Eukaryota</taxon>
        <taxon>Fungi</taxon>
        <taxon>Dikarya</taxon>
        <taxon>Basidiomycota</taxon>
        <taxon>Agaricomycotina</taxon>
        <taxon>Agaricomycetes</taxon>
        <taxon>Agaricomycetidae</taxon>
        <taxon>Boletales</taxon>
        <taxon>Suillineae</taxon>
        <taxon>Suillaceae</taxon>
        <taxon>Suillus</taxon>
    </lineage>
</organism>
<dbReference type="InParanoid" id="A0A0D0ASY9"/>
<protein>
    <submittedName>
        <fullName evidence="1">Uncharacterized protein</fullName>
    </submittedName>
</protein>
<reference evidence="1 2" key="1">
    <citation type="submission" date="2014-04" db="EMBL/GenBank/DDBJ databases">
        <authorList>
            <consortium name="DOE Joint Genome Institute"/>
            <person name="Kuo A."/>
            <person name="Ruytinx J."/>
            <person name="Rineau F."/>
            <person name="Colpaert J."/>
            <person name="Kohler A."/>
            <person name="Nagy L.G."/>
            <person name="Floudas D."/>
            <person name="Copeland A."/>
            <person name="Barry K.W."/>
            <person name="Cichocki N."/>
            <person name="Veneault-Fourrey C."/>
            <person name="LaButti K."/>
            <person name="Lindquist E.A."/>
            <person name="Lipzen A."/>
            <person name="Lundell T."/>
            <person name="Morin E."/>
            <person name="Murat C."/>
            <person name="Sun H."/>
            <person name="Tunlid A."/>
            <person name="Henrissat B."/>
            <person name="Grigoriev I.V."/>
            <person name="Hibbett D.S."/>
            <person name="Martin F."/>
            <person name="Nordberg H.P."/>
            <person name="Cantor M.N."/>
            <person name="Hua S.X."/>
        </authorList>
    </citation>
    <scope>NUCLEOTIDE SEQUENCE [LARGE SCALE GENOMIC DNA]</scope>
    <source>
        <strain evidence="1 2">UH-Slu-Lm8-n1</strain>
    </source>
</reference>
<gene>
    <name evidence="1" type="ORF">CY34DRAFT_225351</name>
</gene>
<accession>A0A0D0ASY9</accession>
<reference evidence="2" key="2">
    <citation type="submission" date="2015-01" db="EMBL/GenBank/DDBJ databases">
        <title>Evolutionary Origins and Diversification of the Mycorrhizal Mutualists.</title>
        <authorList>
            <consortium name="DOE Joint Genome Institute"/>
            <consortium name="Mycorrhizal Genomics Consortium"/>
            <person name="Kohler A."/>
            <person name="Kuo A."/>
            <person name="Nagy L.G."/>
            <person name="Floudas D."/>
            <person name="Copeland A."/>
            <person name="Barry K.W."/>
            <person name="Cichocki N."/>
            <person name="Veneault-Fourrey C."/>
            <person name="LaButti K."/>
            <person name="Lindquist E.A."/>
            <person name="Lipzen A."/>
            <person name="Lundell T."/>
            <person name="Morin E."/>
            <person name="Murat C."/>
            <person name="Riley R."/>
            <person name="Ohm R."/>
            <person name="Sun H."/>
            <person name="Tunlid A."/>
            <person name="Henrissat B."/>
            <person name="Grigoriev I.V."/>
            <person name="Hibbett D.S."/>
            <person name="Martin F."/>
        </authorList>
    </citation>
    <scope>NUCLEOTIDE SEQUENCE [LARGE SCALE GENOMIC DNA]</scope>
    <source>
        <strain evidence="2">UH-Slu-Lm8-n1</strain>
    </source>
</reference>
<dbReference type="EMBL" id="KN835278">
    <property type="protein sequence ID" value="KIK41129.1"/>
    <property type="molecule type" value="Genomic_DNA"/>
</dbReference>
<dbReference type="HOGENOM" id="CLU_2869130_0_0_1"/>
<keyword evidence="2" id="KW-1185">Reference proteome</keyword>
<sequence length="64" mass="7544">MTPRPFMADFDPSIHFGLLQTLFDDLHPFNLLQLQLHFYNFLIPFFYSCSSAFICEYDYPAAKS</sequence>
<dbReference type="Proteomes" id="UP000054485">
    <property type="component" value="Unassembled WGS sequence"/>
</dbReference>